<organism evidence="2 3">
    <name type="scientific">Hexamita inflata</name>
    <dbReference type="NCBI Taxonomy" id="28002"/>
    <lineage>
        <taxon>Eukaryota</taxon>
        <taxon>Metamonada</taxon>
        <taxon>Diplomonadida</taxon>
        <taxon>Hexamitidae</taxon>
        <taxon>Hexamitinae</taxon>
        <taxon>Hexamita</taxon>
    </lineage>
</organism>
<evidence type="ECO:0000313" key="3">
    <source>
        <dbReference type="Proteomes" id="UP001642409"/>
    </source>
</evidence>
<feature type="region of interest" description="Disordered" evidence="1">
    <location>
        <begin position="133"/>
        <end position="202"/>
    </location>
</feature>
<keyword evidence="3" id="KW-1185">Reference proteome</keyword>
<comment type="caution">
    <text evidence="2">The sequence shown here is derived from an EMBL/GenBank/DDBJ whole genome shotgun (WGS) entry which is preliminary data.</text>
</comment>
<evidence type="ECO:0000256" key="1">
    <source>
        <dbReference type="SAM" id="MobiDB-lite"/>
    </source>
</evidence>
<name>A0ABP1GJ26_9EUKA</name>
<reference evidence="2 3" key="1">
    <citation type="submission" date="2024-07" db="EMBL/GenBank/DDBJ databases">
        <authorList>
            <person name="Akdeniz Z."/>
        </authorList>
    </citation>
    <scope>NUCLEOTIDE SEQUENCE [LARGE SCALE GENOMIC DNA]</scope>
</reference>
<protein>
    <submittedName>
        <fullName evidence="2">Hypothetical_protein</fullName>
    </submittedName>
</protein>
<sequence length="221" mass="25345">MNLFGLTQKQVQSEAQPLRVFYNMPQNVQMGRNKVPTPGQPVAHRSMIQHQVQLQNTSFVNGLQYSLQNSSKKASHIQTNLFNSKRATISSIGSKPIQTTVKDQRKDIIEKQLRQLEKQLGFSALTEIEPQIELTDPPTDTQPQPSQIKSQPVEHTKNKIEHTVKQNKTEEKETEFVYRPARPSDYEPKQEEKQVKKRPQSANLNVNNQNLIEHIFGGRIL</sequence>
<feature type="compositionally biased region" description="Basic and acidic residues" evidence="1">
    <location>
        <begin position="152"/>
        <end position="194"/>
    </location>
</feature>
<evidence type="ECO:0000313" key="2">
    <source>
        <dbReference type="EMBL" id="CAL5971293.1"/>
    </source>
</evidence>
<feature type="compositionally biased region" description="Low complexity" evidence="1">
    <location>
        <begin position="135"/>
        <end position="145"/>
    </location>
</feature>
<proteinExistence type="predicted"/>
<dbReference type="EMBL" id="CAXDID020000002">
    <property type="protein sequence ID" value="CAL5971293.1"/>
    <property type="molecule type" value="Genomic_DNA"/>
</dbReference>
<accession>A0ABP1GJ26</accession>
<gene>
    <name evidence="2" type="ORF">HINF_LOCUS1233</name>
</gene>
<dbReference type="Proteomes" id="UP001642409">
    <property type="component" value="Unassembled WGS sequence"/>
</dbReference>